<dbReference type="Proteomes" id="UP001219525">
    <property type="component" value="Unassembled WGS sequence"/>
</dbReference>
<keyword evidence="2" id="KW-1185">Reference proteome</keyword>
<name>A0AAD6Y4Y5_9AGAR</name>
<accession>A0AAD6Y4Y5</accession>
<dbReference type="AlphaFoldDB" id="A0AAD6Y4Y5"/>
<organism evidence="1 2">
    <name type="scientific">Mycena pura</name>
    <dbReference type="NCBI Taxonomy" id="153505"/>
    <lineage>
        <taxon>Eukaryota</taxon>
        <taxon>Fungi</taxon>
        <taxon>Dikarya</taxon>
        <taxon>Basidiomycota</taxon>
        <taxon>Agaricomycotina</taxon>
        <taxon>Agaricomycetes</taxon>
        <taxon>Agaricomycetidae</taxon>
        <taxon>Agaricales</taxon>
        <taxon>Marasmiineae</taxon>
        <taxon>Mycenaceae</taxon>
        <taxon>Mycena</taxon>
    </lineage>
</organism>
<feature type="non-terminal residue" evidence="1">
    <location>
        <position position="51"/>
    </location>
</feature>
<reference evidence="1" key="1">
    <citation type="submission" date="2023-03" db="EMBL/GenBank/DDBJ databases">
        <title>Massive genome expansion in bonnet fungi (Mycena s.s.) driven by repeated elements and novel gene families across ecological guilds.</title>
        <authorList>
            <consortium name="Lawrence Berkeley National Laboratory"/>
            <person name="Harder C.B."/>
            <person name="Miyauchi S."/>
            <person name="Viragh M."/>
            <person name="Kuo A."/>
            <person name="Thoen E."/>
            <person name="Andreopoulos B."/>
            <person name="Lu D."/>
            <person name="Skrede I."/>
            <person name="Drula E."/>
            <person name="Henrissat B."/>
            <person name="Morin E."/>
            <person name="Kohler A."/>
            <person name="Barry K."/>
            <person name="LaButti K."/>
            <person name="Morin E."/>
            <person name="Salamov A."/>
            <person name="Lipzen A."/>
            <person name="Mereny Z."/>
            <person name="Hegedus B."/>
            <person name="Baldrian P."/>
            <person name="Stursova M."/>
            <person name="Weitz H."/>
            <person name="Taylor A."/>
            <person name="Grigoriev I.V."/>
            <person name="Nagy L.G."/>
            <person name="Martin F."/>
            <person name="Kauserud H."/>
        </authorList>
    </citation>
    <scope>NUCLEOTIDE SEQUENCE</scope>
    <source>
        <strain evidence="1">9144</strain>
    </source>
</reference>
<evidence type="ECO:0000313" key="1">
    <source>
        <dbReference type="EMBL" id="KAJ7199582.1"/>
    </source>
</evidence>
<evidence type="ECO:0000313" key="2">
    <source>
        <dbReference type="Proteomes" id="UP001219525"/>
    </source>
</evidence>
<feature type="non-terminal residue" evidence="1">
    <location>
        <position position="1"/>
    </location>
</feature>
<comment type="caution">
    <text evidence="1">The sequence shown here is derived from an EMBL/GenBank/DDBJ whole genome shotgun (WGS) entry which is preliminary data.</text>
</comment>
<gene>
    <name evidence="1" type="ORF">GGX14DRAFT_340150</name>
</gene>
<sequence>HFVKTGFAAFTWNFGHTVTGMHLDFANLVWGWCAITALGDFSPDYGGFLIL</sequence>
<dbReference type="EMBL" id="JARJCW010000067">
    <property type="protein sequence ID" value="KAJ7199582.1"/>
    <property type="molecule type" value="Genomic_DNA"/>
</dbReference>
<proteinExistence type="predicted"/>
<protein>
    <submittedName>
        <fullName evidence="1">Uncharacterized protein</fullName>
    </submittedName>
</protein>